<dbReference type="OrthoDB" id="5195042at2"/>
<keyword evidence="3" id="KW-1185">Reference proteome</keyword>
<dbReference type="Proteomes" id="UP000198921">
    <property type="component" value="Unassembled WGS sequence"/>
</dbReference>
<dbReference type="AlphaFoldDB" id="A0A1H3AJK9"/>
<protein>
    <submittedName>
        <fullName evidence="2">Uncharacterized protein</fullName>
    </submittedName>
</protein>
<feature type="region of interest" description="Disordered" evidence="1">
    <location>
        <begin position="1"/>
        <end position="40"/>
    </location>
</feature>
<evidence type="ECO:0000256" key="1">
    <source>
        <dbReference type="SAM" id="MobiDB-lite"/>
    </source>
</evidence>
<dbReference type="RefSeq" id="WP_091150313.1">
    <property type="nucleotide sequence ID" value="NZ_FNOT01000001.1"/>
</dbReference>
<accession>A0A1H3AJK9</accession>
<organism evidence="2 3">
    <name type="scientific">Geodermatophilus africanus</name>
    <dbReference type="NCBI Taxonomy" id="1137993"/>
    <lineage>
        <taxon>Bacteria</taxon>
        <taxon>Bacillati</taxon>
        <taxon>Actinomycetota</taxon>
        <taxon>Actinomycetes</taxon>
        <taxon>Geodermatophilales</taxon>
        <taxon>Geodermatophilaceae</taxon>
        <taxon>Geodermatophilus</taxon>
    </lineage>
</organism>
<name>A0A1H3AJK9_9ACTN</name>
<feature type="compositionally biased region" description="Pro residues" evidence="1">
    <location>
        <begin position="8"/>
        <end position="27"/>
    </location>
</feature>
<gene>
    <name evidence="2" type="ORF">SAMN05660209_00074</name>
</gene>
<reference evidence="3" key="1">
    <citation type="submission" date="2016-10" db="EMBL/GenBank/DDBJ databases">
        <authorList>
            <person name="Varghese N."/>
            <person name="Submissions S."/>
        </authorList>
    </citation>
    <scope>NUCLEOTIDE SEQUENCE [LARGE SCALE GENOMIC DNA]</scope>
    <source>
        <strain evidence="3">DSM 45422</strain>
    </source>
</reference>
<proteinExistence type="predicted"/>
<evidence type="ECO:0000313" key="2">
    <source>
        <dbReference type="EMBL" id="SDX29785.1"/>
    </source>
</evidence>
<evidence type="ECO:0000313" key="3">
    <source>
        <dbReference type="Proteomes" id="UP000198921"/>
    </source>
</evidence>
<sequence length="185" mass="18963">MAYDAPPNAYPQPQGTPPPQGPWPQEPSPQDGTTQRGGFLGFMTSLPGVLTAVAGLVTAVTGGVGLYLSQDDGSDPGPSDTYITVEAAPVPEGEGEVDADELQAGVPGASGDDEVTALVEDCLNGDYSACDTLLYTLADECSAGYPLSCDVLYQVSAVGSAYEDYGATCGGRVYDWTYAGVCSEV</sequence>
<dbReference type="EMBL" id="FNOT01000001">
    <property type="protein sequence ID" value="SDX29785.1"/>
    <property type="molecule type" value="Genomic_DNA"/>
</dbReference>